<dbReference type="InterPro" id="IPR004117">
    <property type="entry name" value="7tm6_olfct_rcpt"/>
</dbReference>
<organism evidence="11">
    <name type="scientific">Diaphorina citri</name>
    <name type="common">Asian citrus psyllid</name>
    <dbReference type="NCBI Taxonomy" id="121845"/>
    <lineage>
        <taxon>Eukaryota</taxon>
        <taxon>Metazoa</taxon>
        <taxon>Ecdysozoa</taxon>
        <taxon>Arthropoda</taxon>
        <taxon>Hexapoda</taxon>
        <taxon>Insecta</taxon>
        <taxon>Pterygota</taxon>
        <taxon>Neoptera</taxon>
        <taxon>Paraneoptera</taxon>
        <taxon>Hemiptera</taxon>
        <taxon>Sternorrhyncha</taxon>
        <taxon>Psylloidea</taxon>
        <taxon>Psyllidae</taxon>
        <taxon>Diaphorininae</taxon>
        <taxon>Diaphorina</taxon>
    </lineage>
</organism>
<dbReference type="GO" id="GO:0005886">
    <property type="term" value="C:plasma membrane"/>
    <property type="evidence" value="ECO:0007669"/>
    <property type="project" value="UniProtKB-SubCell"/>
</dbReference>
<evidence type="ECO:0000256" key="8">
    <source>
        <dbReference type="ARBA" id="ARBA00023170"/>
    </source>
</evidence>
<feature type="transmembrane region" description="Helical" evidence="10">
    <location>
        <begin position="403"/>
        <end position="426"/>
    </location>
</feature>
<keyword evidence="7 10" id="KW-0472">Membrane</keyword>
<dbReference type="GO" id="GO:0004984">
    <property type="term" value="F:olfactory receptor activity"/>
    <property type="evidence" value="ECO:0007669"/>
    <property type="project" value="InterPro"/>
</dbReference>
<feature type="transmembrane region" description="Helical" evidence="10">
    <location>
        <begin position="192"/>
        <end position="216"/>
    </location>
</feature>
<evidence type="ECO:0000256" key="1">
    <source>
        <dbReference type="ARBA" id="ARBA00004651"/>
    </source>
</evidence>
<dbReference type="GO" id="GO:0007165">
    <property type="term" value="P:signal transduction"/>
    <property type="evidence" value="ECO:0007669"/>
    <property type="project" value="UniProtKB-KW"/>
</dbReference>
<feature type="transmembrane region" description="Helical" evidence="10">
    <location>
        <begin position="123"/>
        <end position="144"/>
    </location>
</feature>
<dbReference type="PANTHER" id="PTHR21137">
    <property type="entry name" value="ODORANT RECEPTOR"/>
    <property type="match status" value="1"/>
</dbReference>
<keyword evidence="4 10" id="KW-0812">Transmembrane</keyword>
<name>A0A7T3UZ73_DIACI</name>
<keyword evidence="8 10" id="KW-0675">Receptor</keyword>
<reference evidence="11" key="1">
    <citation type="submission" date="2019-11" db="EMBL/GenBank/DDBJ databases">
        <title>Host plant odors and their recognition by OBPs of Diaphorina citri Kuwayama (Hemiptera: Psyllidae).</title>
        <authorList>
            <person name="Zhengbing W."/>
            <person name="Xinnian Z."/>
        </authorList>
    </citation>
    <scope>NUCLEOTIDE SEQUENCE</scope>
</reference>
<evidence type="ECO:0000256" key="10">
    <source>
        <dbReference type="RuleBase" id="RU351113"/>
    </source>
</evidence>
<protein>
    <recommendedName>
        <fullName evidence="10">Odorant receptor</fullName>
    </recommendedName>
</protein>
<proteinExistence type="evidence at transcript level"/>
<evidence type="ECO:0000256" key="7">
    <source>
        <dbReference type="ARBA" id="ARBA00023136"/>
    </source>
</evidence>
<feature type="transmembrane region" description="Helical" evidence="10">
    <location>
        <begin position="75"/>
        <end position="91"/>
    </location>
</feature>
<feature type="transmembrane region" description="Helical" evidence="10">
    <location>
        <begin position="36"/>
        <end position="55"/>
    </location>
</feature>
<keyword evidence="6 10" id="KW-1133">Transmembrane helix</keyword>
<evidence type="ECO:0000256" key="3">
    <source>
        <dbReference type="ARBA" id="ARBA00022606"/>
    </source>
</evidence>
<dbReference type="EMBL" id="MN731505">
    <property type="protein sequence ID" value="QPZ88920.1"/>
    <property type="molecule type" value="mRNA"/>
</dbReference>
<keyword evidence="5 10" id="KW-0552">Olfaction</keyword>
<keyword evidence="9 10" id="KW-0807">Transducer</keyword>
<keyword evidence="2" id="KW-1003">Cell membrane</keyword>
<accession>A0A7T3UZ73</accession>
<keyword evidence="3 10" id="KW-0716">Sensory transduction</keyword>
<sequence>MVCPHYIHVLCKFLEIIGYLNEFRFKRNWLNLLKKIYFIWFHCIHTTALISQLISTCTRSIRYVPEFLSRLLESFALYLFYLECLFILFQFKQLQGLMKFIENSFSTADECVLKRCNQRARKMATTFLILLAVGLSGSFLETYFPLSQKEMDLIRYVYKRKYPERRFQTNFWIPFVDDSEFWCYEIIIHFELYWTITTLLMAVTSVCYIPMFANYIEGQYIILGKYIEKIGHIHRDKKGHRIFYTNIIKKKVMYVGADNELRHRFKFKSMQEIEDIYQQNYCRQIIQFHQMIIRFQEQLFKLYRPYMMMKVVMNNVMFALCMYQVSTNPTDTSHTRFYKLVTELVGVVVQFYYFCYCSERLDDCNAQLRRSFSKVAWYSCSPHIRRSLIMLLRRVRGSNHMKLLLNFVVIGNGYFLTVVKFSYTFVNYMRLKSK</sequence>
<dbReference type="AlphaFoldDB" id="A0A7T3UZ73"/>
<evidence type="ECO:0000256" key="4">
    <source>
        <dbReference type="ARBA" id="ARBA00022692"/>
    </source>
</evidence>
<comment type="caution">
    <text evidence="10">Lacks conserved residue(s) required for the propagation of feature annotation.</text>
</comment>
<evidence type="ECO:0000256" key="5">
    <source>
        <dbReference type="ARBA" id="ARBA00022725"/>
    </source>
</evidence>
<dbReference type="GO" id="GO:0005549">
    <property type="term" value="F:odorant binding"/>
    <property type="evidence" value="ECO:0007669"/>
    <property type="project" value="InterPro"/>
</dbReference>
<dbReference type="Pfam" id="PF02949">
    <property type="entry name" value="7tm_6"/>
    <property type="match status" value="1"/>
</dbReference>
<comment type="subcellular location">
    <subcellularLocation>
        <location evidence="1 10">Cell membrane</location>
        <topology evidence="1 10">Multi-pass membrane protein</topology>
    </subcellularLocation>
</comment>
<dbReference type="PANTHER" id="PTHR21137:SF35">
    <property type="entry name" value="ODORANT RECEPTOR 19A-RELATED"/>
    <property type="match status" value="1"/>
</dbReference>
<comment type="similarity">
    <text evidence="10">Belongs to the insect chemoreceptor superfamily. Heteromeric odorant receptor channel (TC 1.A.69) family.</text>
</comment>
<evidence type="ECO:0000256" key="6">
    <source>
        <dbReference type="ARBA" id="ARBA00022989"/>
    </source>
</evidence>
<evidence type="ECO:0000256" key="2">
    <source>
        <dbReference type="ARBA" id="ARBA00022475"/>
    </source>
</evidence>
<gene>
    <name evidence="11" type="primary">OR7</name>
</gene>
<evidence type="ECO:0000313" key="11">
    <source>
        <dbReference type="EMBL" id="QPZ88920.1"/>
    </source>
</evidence>
<evidence type="ECO:0000256" key="9">
    <source>
        <dbReference type="ARBA" id="ARBA00023224"/>
    </source>
</evidence>